<dbReference type="NCBIfam" id="TIGR00322">
    <property type="entry name" value="diphth2_R"/>
    <property type="match status" value="2"/>
</dbReference>
<keyword evidence="6" id="KW-0411">Iron-sulfur</keyword>
<dbReference type="GO" id="GO:0046872">
    <property type="term" value="F:metal ion binding"/>
    <property type="evidence" value="ECO:0007669"/>
    <property type="project" value="UniProtKB-KW"/>
</dbReference>
<dbReference type="UniPathway" id="UPA00559"/>
<dbReference type="FunCoup" id="E1ZQC6">
    <property type="interactions" value="1791"/>
</dbReference>
<dbReference type="GO" id="GO:0051536">
    <property type="term" value="F:iron-sulfur cluster binding"/>
    <property type="evidence" value="ECO:0007669"/>
    <property type="project" value="UniProtKB-KW"/>
</dbReference>
<evidence type="ECO:0000256" key="1">
    <source>
        <dbReference type="ARBA" id="ARBA00001966"/>
    </source>
</evidence>
<organism evidence="9">
    <name type="scientific">Chlorella variabilis</name>
    <name type="common">Green alga</name>
    <dbReference type="NCBI Taxonomy" id="554065"/>
    <lineage>
        <taxon>Eukaryota</taxon>
        <taxon>Viridiplantae</taxon>
        <taxon>Chlorophyta</taxon>
        <taxon>core chlorophytes</taxon>
        <taxon>Trebouxiophyceae</taxon>
        <taxon>Chlorellales</taxon>
        <taxon>Chlorellaceae</taxon>
        <taxon>Chlorella clade</taxon>
        <taxon>Chlorella</taxon>
    </lineage>
</organism>
<dbReference type="GO" id="GO:0090560">
    <property type="term" value="F:2-(3-amino-3-carboxypropyl)histidine synthase activity"/>
    <property type="evidence" value="ECO:0007669"/>
    <property type="project" value="InterPro"/>
</dbReference>
<comment type="cofactor">
    <cofactor evidence="1">
        <name>[4Fe-4S] cluster</name>
        <dbReference type="ChEBI" id="CHEBI:49883"/>
    </cofactor>
</comment>
<dbReference type="GO" id="GO:0017183">
    <property type="term" value="P:protein histidyl modification to diphthamide"/>
    <property type="evidence" value="ECO:0007669"/>
    <property type="project" value="UniProtKB-UniPathway"/>
</dbReference>
<dbReference type="OrthoDB" id="449241at2759"/>
<dbReference type="OMA" id="QIWNENH"/>
<feature type="compositionally biased region" description="Low complexity" evidence="7">
    <location>
        <begin position="239"/>
        <end position="269"/>
    </location>
</feature>
<dbReference type="PANTHER" id="PTHR10762">
    <property type="entry name" value="DIPHTHAMIDE BIOSYNTHESIS PROTEIN"/>
    <property type="match status" value="1"/>
</dbReference>
<dbReference type="Pfam" id="PF01866">
    <property type="entry name" value="Diphthamide_syn"/>
    <property type="match status" value="2"/>
</dbReference>
<dbReference type="InParanoid" id="E1ZQC6"/>
<comment type="pathway">
    <text evidence="2">Protein modification; peptidyl-diphthamide biosynthesis.</text>
</comment>
<reference evidence="8 9" key="1">
    <citation type="journal article" date="2010" name="Plant Cell">
        <title>The Chlorella variabilis NC64A genome reveals adaptation to photosymbiosis, coevolution with viruses, and cryptic sex.</title>
        <authorList>
            <person name="Blanc G."/>
            <person name="Duncan G."/>
            <person name="Agarkova I."/>
            <person name="Borodovsky M."/>
            <person name="Gurnon J."/>
            <person name="Kuo A."/>
            <person name="Lindquist E."/>
            <person name="Lucas S."/>
            <person name="Pangilinan J."/>
            <person name="Polle J."/>
            <person name="Salamov A."/>
            <person name="Terry A."/>
            <person name="Yamada T."/>
            <person name="Dunigan D.D."/>
            <person name="Grigoriev I.V."/>
            <person name="Claverie J.M."/>
            <person name="Van Etten J.L."/>
        </authorList>
    </citation>
    <scope>NUCLEOTIDE SEQUENCE [LARGE SCALE GENOMIC DNA]</scope>
    <source>
        <strain evidence="8 9">NC64A</strain>
    </source>
</reference>
<name>E1ZQC6_CHLVA</name>
<accession>E1ZQC6</accession>
<evidence type="ECO:0000256" key="2">
    <source>
        <dbReference type="ARBA" id="ARBA00005156"/>
    </source>
</evidence>
<feature type="region of interest" description="Disordered" evidence="7">
    <location>
        <begin position="239"/>
        <end position="271"/>
    </location>
</feature>
<dbReference type="KEGG" id="cvr:CHLNCDRAFT_139532"/>
<dbReference type="AlphaFoldDB" id="E1ZQC6"/>
<evidence type="ECO:0000313" key="9">
    <source>
        <dbReference type="Proteomes" id="UP000008141"/>
    </source>
</evidence>
<dbReference type="eggNOG" id="KOG2648">
    <property type="taxonomic scope" value="Eukaryota"/>
</dbReference>
<keyword evidence="4" id="KW-0479">Metal-binding</keyword>
<dbReference type="SFLD" id="SFLDS00032">
    <property type="entry name" value="Radical_SAM_3-amino-3-carboxyp"/>
    <property type="match status" value="1"/>
</dbReference>
<dbReference type="EMBL" id="GL433859">
    <property type="protein sequence ID" value="EFN51906.1"/>
    <property type="molecule type" value="Genomic_DNA"/>
</dbReference>
<feature type="region of interest" description="Disordered" evidence="7">
    <location>
        <begin position="492"/>
        <end position="563"/>
    </location>
</feature>
<keyword evidence="9" id="KW-1185">Reference proteome</keyword>
<feature type="compositionally biased region" description="Gly residues" evidence="7">
    <location>
        <begin position="512"/>
        <end position="526"/>
    </location>
</feature>
<gene>
    <name evidence="8" type="ORF">CHLNCDRAFT_139532</name>
</gene>
<evidence type="ECO:0000256" key="7">
    <source>
        <dbReference type="SAM" id="MobiDB-lite"/>
    </source>
</evidence>
<dbReference type="FunFam" id="3.40.50.11860:FF:000001">
    <property type="entry name" value="2-(3-amino-3-carboxypropyl)histidine synthase subunit 2"/>
    <property type="match status" value="1"/>
</dbReference>
<comment type="similarity">
    <text evidence="3">Belongs to the DPH1/DPH2 family. DPH2 subfamily.</text>
</comment>
<keyword evidence="5" id="KW-0408">Iron</keyword>
<evidence type="ECO:0000256" key="3">
    <source>
        <dbReference type="ARBA" id="ARBA00006179"/>
    </source>
</evidence>
<dbReference type="Gene3D" id="3.40.50.11840">
    <property type="entry name" value="Diphthamide synthesis DPH1/DPH2 domain 1"/>
    <property type="match status" value="1"/>
</dbReference>
<dbReference type="GeneID" id="17351422"/>
<evidence type="ECO:0000256" key="5">
    <source>
        <dbReference type="ARBA" id="ARBA00023004"/>
    </source>
</evidence>
<dbReference type="STRING" id="554065.E1ZQC6"/>
<dbReference type="InterPro" id="IPR042265">
    <property type="entry name" value="DPH1/DPH2_3"/>
</dbReference>
<evidence type="ECO:0000256" key="4">
    <source>
        <dbReference type="ARBA" id="ARBA00022723"/>
    </source>
</evidence>
<dbReference type="Proteomes" id="UP000008141">
    <property type="component" value="Unassembled WGS sequence"/>
</dbReference>
<protein>
    <recommendedName>
        <fullName evidence="10">Diphthamide biosynthesis protein 2</fullName>
    </recommendedName>
</protein>
<evidence type="ECO:0000313" key="8">
    <source>
        <dbReference type="EMBL" id="EFN51906.1"/>
    </source>
</evidence>
<evidence type="ECO:0000256" key="6">
    <source>
        <dbReference type="ARBA" id="ARBA00023014"/>
    </source>
</evidence>
<evidence type="ECO:0008006" key="10">
    <source>
        <dbReference type="Google" id="ProtNLM"/>
    </source>
</evidence>
<dbReference type="RefSeq" id="XP_005844008.1">
    <property type="nucleotide sequence ID" value="XM_005843946.1"/>
</dbReference>
<dbReference type="Gene3D" id="3.40.50.11860">
    <property type="entry name" value="Diphthamide synthesis DPH1/DPH2 domain 3"/>
    <property type="match status" value="1"/>
</dbReference>
<dbReference type="PANTHER" id="PTHR10762:SF2">
    <property type="entry name" value="2-(3-AMINO-3-CARBOXYPROPYL)HISTIDINE SYNTHASE SUBUNIT 2"/>
    <property type="match status" value="1"/>
</dbReference>
<dbReference type="InterPro" id="IPR042263">
    <property type="entry name" value="DPH1/DPH2_1"/>
</dbReference>
<sequence length="616" mass="63361">MLEERWRVQETADYLCSRTFSVVTLQFPDEYLQHASRVCKAVQAACDSRGHYIQAYILADTSYNSLSVDEVAAAHVNAQCVVHYGRASLTKLSRLPAFFVFPQQQLNVQAAAACLAASSLLAAGGGASDSSGSSGGGGPVLVFVDQPLLHRLDQLKAALLELLEQQQGPGATAQLVFPTVPQQHMEPEGQQGVQQAQPTQAGCCGGGACGSQQQQQEAAPQQTGCGSAACCSAAPSSSGGAGAGAPQVGPSPAAGSPVSRDDVPSSSSGGQHSLAGYQWRLPAGVAPQDCGLVWVGAPDAPALLQLQLTYNTCRWAMLDPSLLPLAAVASPADGAASPGSGGGGSSAALREGLPLEISRALRRRYFLVEKAREASIVGILVGTLGAAGYADAVQRLRAAAAAAGKKTYTLLMGKPSPAKLANFPEIEVGAEVFVLVADPQGQILDSKEYLAPIITPHEAQLAFGAAEGWDSRRYRLDFEGVLQQQQADVGAAACSDGSRRGQEPRFSLLSGGYTGSGGSGSGSEQGEGGEEERSGGDPGTARAQHAQRALQVSAAPAGRSDLVQPRSAADYLLHKRSWQGVEAPLVGAGPKAVEAAVEGRSGRAAAYADEPGRAQQ</sequence>
<dbReference type="InterPro" id="IPR016435">
    <property type="entry name" value="DPH1/DPH2"/>
</dbReference>
<proteinExistence type="inferred from homology"/>